<reference evidence="2 3" key="1">
    <citation type="submission" date="2019-05" db="EMBL/GenBank/DDBJ databases">
        <title>Mumia sp. nov., isolated from the intestinal contents of plateau pika (Ochotona curzoniae) in the Qinghai-Tibet plateau of China.</title>
        <authorList>
            <person name="Tian Z."/>
        </authorList>
    </citation>
    <scope>NUCLEOTIDE SEQUENCE [LARGE SCALE GENOMIC DNA]</scope>
    <source>
        <strain evidence="3">527</strain>
        <strain evidence="2">Z527</strain>
    </source>
</reference>
<dbReference type="RefSeq" id="WP_139086066.1">
    <property type="nucleotide sequence ID" value="NZ_VDFR01000057.1"/>
</dbReference>
<name>A0A5C4MQG8_9ACTN</name>
<accession>A0A5C4MQG8</accession>
<comment type="caution">
    <text evidence="2">The sequence shown here is derived from an EMBL/GenBank/DDBJ whole genome shotgun (WGS) entry which is preliminary data.</text>
</comment>
<evidence type="ECO:0000313" key="1">
    <source>
        <dbReference type="EMBL" id="TNC40493.1"/>
    </source>
</evidence>
<gene>
    <name evidence="2" type="ORF">FHE65_12795</name>
    <name evidence="1" type="ORF">FHE65_23020</name>
</gene>
<evidence type="ECO:0000313" key="3">
    <source>
        <dbReference type="Proteomes" id="UP000306740"/>
    </source>
</evidence>
<dbReference type="OrthoDB" id="5188805at2"/>
<evidence type="ECO:0000313" key="2">
    <source>
        <dbReference type="EMBL" id="TNC46308.1"/>
    </source>
</evidence>
<protein>
    <submittedName>
        <fullName evidence="2">Uncharacterized protein</fullName>
    </submittedName>
</protein>
<dbReference type="EMBL" id="VDFR01000109">
    <property type="protein sequence ID" value="TNC40493.1"/>
    <property type="molecule type" value="Genomic_DNA"/>
</dbReference>
<proteinExistence type="predicted"/>
<organism evidence="2 3">
    <name type="scientific">Mumia zhuanghuii</name>
    <dbReference type="NCBI Taxonomy" id="2585211"/>
    <lineage>
        <taxon>Bacteria</taxon>
        <taxon>Bacillati</taxon>
        <taxon>Actinomycetota</taxon>
        <taxon>Actinomycetes</taxon>
        <taxon>Propionibacteriales</taxon>
        <taxon>Nocardioidaceae</taxon>
        <taxon>Mumia</taxon>
    </lineage>
</organism>
<dbReference type="AlphaFoldDB" id="A0A5C4MQG8"/>
<sequence length="96" mass="10647">MPPRKKAGDTGGARVTDDSLRVRQLTHYQFSWTADDGGEKGLWTLQLVLDEGAWEEVLALSADDADVLQDILTNTSNVFYDIDRRVLMFGVTKTGS</sequence>
<dbReference type="EMBL" id="VDFR01000057">
    <property type="protein sequence ID" value="TNC46308.1"/>
    <property type="molecule type" value="Genomic_DNA"/>
</dbReference>
<dbReference type="Proteomes" id="UP000306740">
    <property type="component" value="Unassembled WGS sequence"/>
</dbReference>